<organism evidence="2 3">
    <name type="scientific">Moniliophthora roreri (strain MCA 2997)</name>
    <name type="common">Cocoa frosty pod rot fungus</name>
    <name type="synonym">Crinipellis roreri</name>
    <dbReference type="NCBI Taxonomy" id="1381753"/>
    <lineage>
        <taxon>Eukaryota</taxon>
        <taxon>Fungi</taxon>
        <taxon>Dikarya</taxon>
        <taxon>Basidiomycota</taxon>
        <taxon>Agaricomycotina</taxon>
        <taxon>Agaricomycetes</taxon>
        <taxon>Agaricomycetidae</taxon>
        <taxon>Agaricales</taxon>
        <taxon>Marasmiineae</taxon>
        <taxon>Marasmiaceae</taxon>
        <taxon>Moniliophthora</taxon>
    </lineage>
</organism>
<feature type="region of interest" description="Disordered" evidence="1">
    <location>
        <begin position="38"/>
        <end position="80"/>
    </location>
</feature>
<accession>V2WVS1</accession>
<sequence>MVLGWLRAQKGGLMYAIFFKQGISALASIIDQLAGRPKKHGRTFKPQPGLFHSRSQCVDDTPDLHSPSSTPPGGIEVQTG</sequence>
<evidence type="ECO:0000313" key="2">
    <source>
        <dbReference type="EMBL" id="ESK85667.1"/>
    </source>
</evidence>
<dbReference type="KEGG" id="mrr:Moror_9936"/>
<dbReference type="HOGENOM" id="CLU_2590313_0_0_1"/>
<name>V2WVS1_MONRO</name>
<keyword evidence="3" id="KW-1185">Reference proteome</keyword>
<protein>
    <submittedName>
        <fullName evidence="2">Uncharacterized protein</fullName>
    </submittedName>
</protein>
<comment type="caution">
    <text evidence="2">The sequence shown here is derived from an EMBL/GenBank/DDBJ whole genome shotgun (WGS) entry which is preliminary data.</text>
</comment>
<dbReference type="Proteomes" id="UP000017559">
    <property type="component" value="Unassembled WGS sequence"/>
</dbReference>
<dbReference type="AlphaFoldDB" id="V2WVS1"/>
<reference evidence="2 3" key="1">
    <citation type="journal article" date="2014" name="BMC Genomics">
        <title>Genome and secretome analysis of the hemibiotrophic fungal pathogen, Moniliophthora roreri, which causes frosty pod rot disease of cacao: mechanisms of the biotrophic and necrotrophic phases.</title>
        <authorList>
            <person name="Meinhardt L.W."/>
            <person name="Costa G.G.L."/>
            <person name="Thomazella D.P.T."/>
            <person name="Teixeira P.J.P.L."/>
            <person name="Carazzolle M.F."/>
            <person name="Schuster S.C."/>
            <person name="Carlson J.E."/>
            <person name="Guiltinan M.J."/>
            <person name="Mieczkowski P."/>
            <person name="Farmer A."/>
            <person name="Ramaraj T."/>
            <person name="Crozier J."/>
            <person name="Davis R.E."/>
            <person name="Shao J."/>
            <person name="Melnick R.L."/>
            <person name="Pereira G.A.G."/>
            <person name="Bailey B.A."/>
        </authorList>
    </citation>
    <scope>NUCLEOTIDE SEQUENCE [LARGE SCALE GENOMIC DNA]</scope>
    <source>
        <strain evidence="2 3">MCA 2997</strain>
    </source>
</reference>
<dbReference type="EMBL" id="AWSO01001039">
    <property type="protein sequence ID" value="ESK85667.1"/>
    <property type="molecule type" value="Genomic_DNA"/>
</dbReference>
<gene>
    <name evidence="2" type="ORF">Moror_9936</name>
</gene>
<proteinExistence type="predicted"/>
<evidence type="ECO:0000313" key="3">
    <source>
        <dbReference type="Proteomes" id="UP000017559"/>
    </source>
</evidence>
<evidence type="ECO:0000256" key="1">
    <source>
        <dbReference type="SAM" id="MobiDB-lite"/>
    </source>
</evidence>